<evidence type="ECO:0000256" key="1">
    <source>
        <dbReference type="ARBA" id="ARBA00004651"/>
    </source>
</evidence>
<comment type="caution">
    <text evidence="10">The sequence shown here is derived from an EMBL/GenBank/DDBJ whole genome shotgun (WGS) entry which is preliminary data.</text>
</comment>
<keyword evidence="5" id="KW-0029">Amino-acid transport</keyword>
<evidence type="ECO:0000256" key="5">
    <source>
        <dbReference type="ARBA" id="ARBA00022970"/>
    </source>
</evidence>
<dbReference type="Proteomes" id="UP000541470">
    <property type="component" value="Unassembled WGS sequence"/>
</dbReference>
<gene>
    <name evidence="10" type="ORF">HHL25_08385</name>
</gene>
<evidence type="ECO:0000256" key="8">
    <source>
        <dbReference type="ARBA" id="ARBA00037998"/>
    </source>
</evidence>
<dbReference type="InterPro" id="IPR001851">
    <property type="entry name" value="ABC_transp_permease"/>
</dbReference>
<evidence type="ECO:0000256" key="4">
    <source>
        <dbReference type="ARBA" id="ARBA00022692"/>
    </source>
</evidence>
<feature type="transmembrane region" description="Helical" evidence="9">
    <location>
        <begin position="12"/>
        <end position="31"/>
    </location>
</feature>
<feature type="transmembrane region" description="Helical" evidence="9">
    <location>
        <begin position="143"/>
        <end position="171"/>
    </location>
</feature>
<dbReference type="PANTHER" id="PTHR11795">
    <property type="entry name" value="BRANCHED-CHAIN AMINO ACID TRANSPORT SYSTEM PERMEASE PROTEIN LIVH"/>
    <property type="match status" value="1"/>
</dbReference>
<evidence type="ECO:0000256" key="6">
    <source>
        <dbReference type="ARBA" id="ARBA00022989"/>
    </source>
</evidence>
<dbReference type="EMBL" id="JABBGK010000001">
    <property type="protein sequence ID" value="NML74137.1"/>
    <property type="molecule type" value="Genomic_DNA"/>
</dbReference>
<dbReference type="GO" id="GO:0006865">
    <property type="term" value="P:amino acid transport"/>
    <property type="evidence" value="ECO:0007669"/>
    <property type="project" value="UniProtKB-KW"/>
</dbReference>
<keyword evidence="7 9" id="KW-0472">Membrane</keyword>
<evidence type="ECO:0000313" key="10">
    <source>
        <dbReference type="EMBL" id="NML74137.1"/>
    </source>
</evidence>
<keyword evidence="6 9" id="KW-1133">Transmembrane helix</keyword>
<comment type="subcellular location">
    <subcellularLocation>
        <location evidence="1">Cell membrane</location>
        <topology evidence="1">Multi-pass membrane protein</topology>
    </subcellularLocation>
</comment>
<organism evidence="10 11">
    <name type="scientific">Rhizobium terricola</name>
    <dbReference type="NCBI Taxonomy" id="2728849"/>
    <lineage>
        <taxon>Bacteria</taxon>
        <taxon>Pseudomonadati</taxon>
        <taxon>Pseudomonadota</taxon>
        <taxon>Alphaproteobacteria</taxon>
        <taxon>Hyphomicrobiales</taxon>
        <taxon>Rhizobiaceae</taxon>
        <taxon>Rhizobium/Agrobacterium group</taxon>
        <taxon>Rhizobium</taxon>
    </lineage>
</organism>
<protein>
    <submittedName>
        <fullName evidence="10">Branched-chain amino acid ABC transporter permease</fullName>
    </submittedName>
</protein>
<evidence type="ECO:0000313" key="11">
    <source>
        <dbReference type="Proteomes" id="UP000541470"/>
    </source>
</evidence>
<keyword evidence="2" id="KW-0813">Transport</keyword>
<feature type="transmembrane region" description="Helical" evidence="9">
    <location>
        <begin position="102"/>
        <end position="122"/>
    </location>
</feature>
<reference evidence="10 11" key="1">
    <citation type="submission" date="2020-04" db="EMBL/GenBank/DDBJ databases">
        <title>Rhizobium sp. S-51 isolated from soil.</title>
        <authorList>
            <person name="Dahal R.H."/>
        </authorList>
    </citation>
    <scope>NUCLEOTIDE SEQUENCE [LARGE SCALE GENOMIC DNA]</scope>
    <source>
        <strain evidence="10 11">S-51</strain>
    </source>
</reference>
<feature type="transmembrane region" description="Helical" evidence="9">
    <location>
        <begin position="199"/>
        <end position="222"/>
    </location>
</feature>
<keyword evidence="4 9" id="KW-0812">Transmembrane</keyword>
<accession>A0A7Y0AV92</accession>
<dbReference type="Pfam" id="PF02653">
    <property type="entry name" value="BPD_transp_2"/>
    <property type="match status" value="1"/>
</dbReference>
<sequence>MIYLAQQLVNAVPIAALYGALAFGYALIFGMTRRPDITYGALFAFSGQVFLLFAQFAWDRLLLILPAALALAAALSLLYTLVTAAGIARYVMRPLHRHSPNAVIVASLALLILLSETMRLAMDSRELWLSPFLNARIIFLRQGAFEVGLTVIQIGNAAIMACLVVIGHLLLESTRAGRVWRAVADDPDAARLTGIDSDAVFTLSYLSAALVATVCGVLATSYYGTMDFSSGMMFGLKVVLVAAIGGYAVPLRSALGAACYGAAETFWSSYLPLVWRDVALFSVLILLAVLFRREARI</sequence>
<keyword evidence="3" id="KW-1003">Cell membrane</keyword>
<evidence type="ECO:0000256" key="7">
    <source>
        <dbReference type="ARBA" id="ARBA00023136"/>
    </source>
</evidence>
<evidence type="ECO:0000256" key="9">
    <source>
        <dbReference type="SAM" id="Phobius"/>
    </source>
</evidence>
<comment type="similarity">
    <text evidence="8">Belongs to the binding-protein-dependent transport system permease family. LivHM subfamily.</text>
</comment>
<feature type="transmembrane region" description="Helical" evidence="9">
    <location>
        <begin position="37"/>
        <end position="54"/>
    </location>
</feature>
<feature type="transmembrane region" description="Helical" evidence="9">
    <location>
        <begin position="273"/>
        <end position="291"/>
    </location>
</feature>
<dbReference type="PANTHER" id="PTHR11795:SF445">
    <property type="entry name" value="AMINO ACID ABC TRANSPORTER PERMEASE PROTEIN"/>
    <property type="match status" value="1"/>
</dbReference>
<dbReference type="InterPro" id="IPR052157">
    <property type="entry name" value="BCAA_transport_permease"/>
</dbReference>
<proteinExistence type="inferred from homology"/>
<dbReference type="GO" id="GO:0005886">
    <property type="term" value="C:plasma membrane"/>
    <property type="evidence" value="ECO:0007669"/>
    <property type="project" value="UniProtKB-SubCell"/>
</dbReference>
<evidence type="ECO:0000256" key="3">
    <source>
        <dbReference type="ARBA" id="ARBA00022475"/>
    </source>
</evidence>
<name>A0A7Y0AV92_9HYPH</name>
<feature type="transmembrane region" description="Helical" evidence="9">
    <location>
        <begin position="61"/>
        <end position="82"/>
    </location>
</feature>
<dbReference type="CDD" id="cd06582">
    <property type="entry name" value="TM_PBP1_LivH_like"/>
    <property type="match status" value="1"/>
</dbReference>
<keyword evidence="11" id="KW-1185">Reference proteome</keyword>
<dbReference type="RefSeq" id="WP_169589002.1">
    <property type="nucleotide sequence ID" value="NZ_JABBGK010000001.1"/>
</dbReference>
<evidence type="ECO:0000256" key="2">
    <source>
        <dbReference type="ARBA" id="ARBA00022448"/>
    </source>
</evidence>
<dbReference type="GO" id="GO:0022857">
    <property type="term" value="F:transmembrane transporter activity"/>
    <property type="evidence" value="ECO:0007669"/>
    <property type="project" value="InterPro"/>
</dbReference>
<dbReference type="AlphaFoldDB" id="A0A7Y0AV92"/>